<feature type="compositionally biased region" description="Basic and acidic residues" evidence="1">
    <location>
        <begin position="1"/>
        <end position="22"/>
    </location>
</feature>
<dbReference type="EMBL" id="JAMWBK010000006">
    <property type="protein sequence ID" value="KAJ8904090.1"/>
    <property type="molecule type" value="Genomic_DNA"/>
</dbReference>
<name>A0AAV8UNH5_9RHOD</name>
<gene>
    <name evidence="3" type="ORF">NDN08_000619</name>
</gene>
<dbReference type="Pfam" id="PF09429">
    <property type="entry name" value="Wbp11"/>
    <property type="match status" value="1"/>
</dbReference>
<sequence length="199" mass="22399">MGKSRDLNPVEKQRREQKEKERRKNKNARAKGREISMLRRDPVAIREEINKLRKDLASRGEDDEKRLVLRRHLKRLQDEFNSAVSAQKKADPMTMERLGARPLPKDFAPANDPLNPENGGESRDFARNRALNRPQPYSNDPMDSYAGPSPEPAPGPSLPAAPVAKPLPKRLVSMVPSSVAKKPKQRESSVIDLAPSVEE</sequence>
<evidence type="ECO:0000256" key="1">
    <source>
        <dbReference type="SAM" id="MobiDB-lite"/>
    </source>
</evidence>
<reference evidence="3 4" key="1">
    <citation type="journal article" date="2023" name="Nat. Commun.">
        <title>Origin of minicircular mitochondrial genomes in red algae.</title>
        <authorList>
            <person name="Lee Y."/>
            <person name="Cho C.H."/>
            <person name="Lee Y.M."/>
            <person name="Park S.I."/>
            <person name="Yang J.H."/>
            <person name="West J.A."/>
            <person name="Bhattacharya D."/>
            <person name="Yoon H.S."/>
        </authorList>
    </citation>
    <scope>NUCLEOTIDE SEQUENCE [LARGE SCALE GENOMIC DNA]</scope>
    <source>
        <strain evidence="3 4">CCMP1338</strain>
        <tissue evidence="3">Whole cell</tissue>
    </source>
</reference>
<feature type="domain" description="Wbp11/ELF5/Saf1 N-terminal" evidence="2">
    <location>
        <begin position="5"/>
        <end position="80"/>
    </location>
</feature>
<protein>
    <recommendedName>
        <fullName evidence="2">Wbp11/ELF5/Saf1 N-terminal domain-containing protein</fullName>
    </recommendedName>
</protein>
<comment type="caution">
    <text evidence="3">The sequence shown here is derived from an EMBL/GenBank/DDBJ whole genome shotgun (WGS) entry which is preliminary data.</text>
</comment>
<dbReference type="Proteomes" id="UP001157974">
    <property type="component" value="Unassembled WGS sequence"/>
</dbReference>
<proteinExistence type="predicted"/>
<organism evidence="3 4">
    <name type="scientific">Rhodosorus marinus</name>
    <dbReference type="NCBI Taxonomy" id="101924"/>
    <lineage>
        <taxon>Eukaryota</taxon>
        <taxon>Rhodophyta</taxon>
        <taxon>Stylonematophyceae</taxon>
        <taxon>Stylonematales</taxon>
        <taxon>Stylonemataceae</taxon>
        <taxon>Rhodosorus</taxon>
    </lineage>
</organism>
<feature type="region of interest" description="Disordered" evidence="1">
    <location>
        <begin position="1"/>
        <end position="37"/>
    </location>
</feature>
<feature type="region of interest" description="Disordered" evidence="1">
    <location>
        <begin position="76"/>
        <end position="199"/>
    </location>
</feature>
<evidence type="ECO:0000259" key="2">
    <source>
        <dbReference type="Pfam" id="PF09429"/>
    </source>
</evidence>
<evidence type="ECO:0000313" key="3">
    <source>
        <dbReference type="EMBL" id="KAJ8904090.1"/>
    </source>
</evidence>
<dbReference type="AlphaFoldDB" id="A0AAV8UNH5"/>
<evidence type="ECO:0000313" key="4">
    <source>
        <dbReference type="Proteomes" id="UP001157974"/>
    </source>
</evidence>
<dbReference type="InterPro" id="IPR019007">
    <property type="entry name" value="Wbp11/ELF5/Saf1_N"/>
</dbReference>
<dbReference type="GO" id="GO:0006396">
    <property type="term" value="P:RNA processing"/>
    <property type="evidence" value="ECO:0007669"/>
    <property type="project" value="InterPro"/>
</dbReference>
<feature type="compositionally biased region" description="Low complexity" evidence="1">
    <location>
        <begin position="160"/>
        <end position="171"/>
    </location>
</feature>
<keyword evidence="4" id="KW-1185">Reference proteome</keyword>
<feature type="compositionally biased region" description="Pro residues" evidence="1">
    <location>
        <begin position="149"/>
        <end position="159"/>
    </location>
</feature>
<accession>A0AAV8UNH5</accession>